<dbReference type="AlphaFoldDB" id="A0A5C2S3I3"/>
<dbReference type="Proteomes" id="UP000313359">
    <property type="component" value="Unassembled WGS sequence"/>
</dbReference>
<dbReference type="InterPro" id="IPR036047">
    <property type="entry name" value="F-box-like_dom_sf"/>
</dbReference>
<feature type="domain" description="F-box" evidence="1">
    <location>
        <begin position="18"/>
        <end position="70"/>
    </location>
</feature>
<proteinExistence type="predicted"/>
<accession>A0A5C2S3I3</accession>
<evidence type="ECO:0000313" key="3">
    <source>
        <dbReference type="Proteomes" id="UP000313359"/>
    </source>
</evidence>
<dbReference type="EMBL" id="ML122277">
    <property type="protein sequence ID" value="RPD58031.1"/>
    <property type="molecule type" value="Genomic_DNA"/>
</dbReference>
<keyword evidence="3" id="KW-1185">Reference proteome</keyword>
<dbReference type="InterPro" id="IPR001810">
    <property type="entry name" value="F-box_dom"/>
</dbReference>
<protein>
    <recommendedName>
        <fullName evidence="1">F-box domain-containing protein</fullName>
    </recommendedName>
</protein>
<name>A0A5C2S3I3_9APHY</name>
<gene>
    <name evidence="2" type="ORF">L227DRAFT_564972</name>
</gene>
<dbReference type="STRING" id="1328759.A0A5C2S3I3"/>
<dbReference type="SUPFAM" id="SSF81383">
    <property type="entry name" value="F-box domain"/>
    <property type="match status" value="1"/>
</dbReference>
<evidence type="ECO:0000259" key="1">
    <source>
        <dbReference type="Pfam" id="PF12937"/>
    </source>
</evidence>
<dbReference type="Pfam" id="PF12937">
    <property type="entry name" value="F-box-like"/>
    <property type="match status" value="1"/>
</dbReference>
<dbReference type="Gene3D" id="1.20.1280.50">
    <property type="match status" value="1"/>
</dbReference>
<sequence length="390" mass="43551">MQLINIRRHLNDELAVHQVPNEILVDIFRLVRGAFQTSADERNWIMLHSVCRRWRDVLCSTPAFWCNISMRSSPDWIKLCLSRSQNSLLSVHFPRSYPAIANSVIQSHLLPKSAQRATEVEAISKCHIGVLTTGQGILSQCLLLEQRSFAEMLPVFSSATALDVILDGSMWDCRVAASIPDISKPVVLAAELSKTDRLFSVLPSSLRDIIRTTEPVMIDHSTAVEAWASFFRAFPLLTTLSLIGPYTVVRLMWEGFLLACSPDSVDTPCCPRLRRLTVVEQYPTGFFTFPTGGTWISESWKPVIDALECRAGQGQRLESINLKRLDSSGLLLGAESGAPESSYHPPPSPNLQRLAELVDTLAYNAGPDMPELEWTIEHMKSVEEDMMEAL</sequence>
<dbReference type="OrthoDB" id="2753427at2759"/>
<reference evidence="2" key="1">
    <citation type="journal article" date="2018" name="Genome Biol. Evol.">
        <title>Genomics and development of Lentinus tigrinus, a white-rot wood-decaying mushroom with dimorphic fruiting bodies.</title>
        <authorList>
            <person name="Wu B."/>
            <person name="Xu Z."/>
            <person name="Knudson A."/>
            <person name="Carlson A."/>
            <person name="Chen N."/>
            <person name="Kovaka S."/>
            <person name="LaButti K."/>
            <person name="Lipzen A."/>
            <person name="Pennachio C."/>
            <person name="Riley R."/>
            <person name="Schakwitz W."/>
            <person name="Umezawa K."/>
            <person name="Ohm R.A."/>
            <person name="Grigoriev I.V."/>
            <person name="Nagy L.G."/>
            <person name="Gibbons J."/>
            <person name="Hibbett D."/>
        </authorList>
    </citation>
    <scope>NUCLEOTIDE SEQUENCE [LARGE SCALE GENOMIC DNA]</scope>
    <source>
        <strain evidence="2">ALCF2SS1-6</strain>
    </source>
</reference>
<evidence type="ECO:0000313" key="2">
    <source>
        <dbReference type="EMBL" id="RPD58031.1"/>
    </source>
</evidence>
<organism evidence="2 3">
    <name type="scientific">Lentinus tigrinus ALCF2SS1-6</name>
    <dbReference type="NCBI Taxonomy" id="1328759"/>
    <lineage>
        <taxon>Eukaryota</taxon>
        <taxon>Fungi</taxon>
        <taxon>Dikarya</taxon>
        <taxon>Basidiomycota</taxon>
        <taxon>Agaricomycotina</taxon>
        <taxon>Agaricomycetes</taxon>
        <taxon>Polyporales</taxon>
        <taxon>Polyporaceae</taxon>
        <taxon>Lentinus</taxon>
    </lineage>
</organism>